<keyword evidence="9" id="KW-0496">Mitochondrion</keyword>
<feature type="region of interest" description="Disordered" evidence="14">
    <location>
        <begin position="732"/>
        <end position="823"/>
    </location>
</feature>
<keyword evidence="18" id="KW-1185">Reference proteome</keyword>
<dbReference type="InterPro" id="IPR036236">
    <property type="entry name" value="Znf_C2H2_sf"/>
</dbReference>
<accession>A0AAI8Z3R8</accession>
<keyword evidence="6 13" id="KW-0863">Zinc-finger</keyword>
<evidence type="ECO:0000313" key="17">
    <source>
        <dbReference type="EMBL" id="CAK4031892.1"/>
    </source>
</evidence>
<protein>
    <recommendedName>
        <fullName evidence="12">Large ribosomal subunit protein mL50</fullName>
    </recommendedName>
</protein>
<dbReference type="SUPFAM" id="SSF57667">
    <property type="entry name" value="beta-beta-alpha zinc fingers"/>
    <property type="match status" value="1"/>
</dbReference>
<sequence>MRSSRIASQAMRLAAEPTRKPYICRACLAQGARQFHASSRNNADVPFWKRMKESVFGSEDATRDEASREEKQRKRLEQAAEGDTGLQTKTDRFGNEYVSAEIVDPSTRKDYKPANTWEGLERIGSEAWVRKRADQGEKYVGFMPRRPLQLADVQWQKLLHHITVEVLTLSAARRNVLQICNRGTVSAEAWALTAEAKIYVRGDRAFAQWDRMGAEQSLLARMPRGEQNPFSHAGSAPELKAAQGEGWHKRRECMKVSLGDPMVKLAILKRVMQLTGKRIPDVAVSDAKTVQDLYDAFKTKEKPKKLYQTEEMGSMSKQLRNVTVHPERQTSDEQAGEHIAYINRMANGPVRHTVNPADLMFSSNEHDQSAPVNADAPDPQAQGNIWSGTPVYAREPAVSFDQANHLPSTGWEHLMWTGDLSYSSHDSSPADNAFGWQSLVHRFGEQDLAMSPADGFDSASMSRNVSFATSDQSSFQTEISFPDKRVDRPRQTRPHRGQVYADMSVSGTEAVLEDSDSHDSWTTAENVGPWCARFRERLLQFRRHKDRVSVITSPLQTRQRTKVHSMANLWGLSHTSIGTGRSKRMLLSKCELTPTSTSSEKRWNPTRDNWSRGLVNPTIILVDFVSLQLSSGRIQQCLREAGLPTPKRLTIDYNTKTSPMPQYATVYAMFQRVEEAMEVILALDGSRPNWNGVDTTMESDFVHFPPGFDLSDTALQAFDSLPGLMRSEKARLSQQKSLLKSSNPYPSETEEEEETEDDAYPDHMSSKSAAKTPRQRYFRNTSHGSPHSRDPGYASATSLPSDHDHDSETSTSRKRKRIPKVPGGFPCAFEDCHRVFDRDGDRRKHEKNHTARRPHACTHCGKGFLFPKDLRRHVRGVHEGGNGSDTGGGGGGGEVEEDGATTGTQPVPIAAPLRQQDRFRRLYQTKPFVRGTSKLSSSYS</sequence>
<dbReference type="EMBL" id="CAVMBE010000055">
    <property type="protein sequence ID" value="CAK4031892.1"/>
    <property type="molecule type" value="Genomic_DNA"/>
</dbReference>
<dbReference type="InterPro" id="IPR036867">
    <property type="entry name" value="R3H_dom_sf"/>
</dbReference>
<feature type="domain" description="C2H2-type" evidence="15">
    <location>
        <begin position="855"/>
        <end position="883"/>
    </location>
</feature>
<dbReference type="SUPFAM" id="SSF82708">
    <property type="entry name" value="R3H domain"/>
    <property type="match status" value="1"/>
</dbReference>
<feature type="compositionally biased region" description="Low complexity" evidence="14">
    <location>
        <begin position="732"/>
        <end position="742"/>
    </location>
</feature>
<keyword evidence="17" id="KW-0328">Glycosyltransferase</keyword>
<evidence type="ECO:0000313" key="18">
    <source>
        <dbReference type="Proteomes" id="UP001296104"/>
    </source>
</evidence>
<dbReference type="GO" id="GO:1990904">
    <property type="term" value="C:ribonucleoprotein complex"/>
    <property type="evidence" value="ECO:0007669"/>
    <property type="project" value="UniProtKB-KW"/>
</dbReference>
<dbReference type="GO" id="GO:0000981">
    <property type="term" value="F:DNA-binding transcription factor activity, RNA polymerase II-specific"/>
    <property type="evidence" value="ECO:0007669"/>
    <property type="project" value="TreeGrafter"/>
</dbReference>
<evidence type="ECO:0000256" key="7">
    <source>
        <dbReference type="ARBA" id="ARBA00022833"/>
    </source>
</evidence>
<dbReference type="Pfam" id="PF10501">
    <property type="entry name" value="Ribosomal_L50"/>
    <property type="match status" value="1"/>
</dbReference>
<keyword evidence="11" id="KW-0687">Ribonucleoprotein</keyword>
<dbReference type="PROSITE" id="PS50157">
    <property type="entry name" value="ZINC_FINGER_C2H2_2"/>
    <property type="match status" value="2"/>
</dbReference>
<dbReference type="Gene3D" id="3.30.1370.50">
    <property type="entry name" value="R3H-like domain"/>
    <property type="match status" value="1"/>
</dbReference>
<feature type="compositionally biased region" description="Acidic residues" evidence="14">
    <location>
        <begin position="748"/>
        <end position="759"/>
    </location>
</feature>
<feature type="domain" description="C2H2-type" evidence="15">
    <location>
        <begin position="825"/>
        <end position="854"/>
    </location>
</feature>
<evidence type="ECO:0000256" key="3">
    <source>
        <dbReference type="ARBA" id="ARBA00008860"/>
    </source>
</evidence>
<evidence type="ECO:0000256" key="14">
    <source>
        <dbReference type="SAM" id="MobiDB-lite"/>
    </source>
</evidence>
<evidence type="ECO:0000259" key="15">
    <source>
        <dbReference type="PROSITE" id="PS50157"/>
    </source>
</evidence>
<dbReference type="GO" id="GO:0000978">
    <property type="term" value="F:RNA polymerase II cis-regulatory region sequence-specific DNA binding"/>
    <property type="evidence" value="ECO:0007669"/>
    <property type="project" value="TreeGrafter"/>
</dbReference>
<keyword evidence="5" id="KW-0677">Repeat</keyword>
<comment type="similarity">
    <text evidence="3">Belongs to the mitochondrion-specific ribosomal protein mL50 family.</text>
</comment>
<evidence type="ECO:0000256" key="4">
    <source>
        <dbReference type="ARBA" id="ARBA00022723"/>
    </source>
</evidence>
<dbReference type="PANTHER" id="PTHR24388:SF54">
    <property type="entry name" value="PROTEIN ESCARGOT"/>
    <property type="match status" value="1"/>
</dbReference>
<keyword evidence="10" id="KW-0539">Nucleus</keyword>
<feature type="region of interest" description="Disordered" evidence="14">
    <location>
        <begin position="876"/>
        <end position="915"/>
    </location>
</feature>
<evidence type="ECO:0000256" key="12">
    <source>
        <dbReference type="ARBA" id="ARBA00035183"/>
    </source>
</evidence>
<dbReference type="Gene3D" id="3.30.160.60">
    <property type="entry name" value="Classic Zinc Finger"/>
    <property type="match status" value="1"/>
</dbReference>
<dbReference type="InterPro" id="IPR018305">
    <property type="entry name" value="Ribosomal_m50"/>
</dbReference>
<dbReference type="InterPro" id="IPR013087">
    <property type="entry name" value="Znf_C2H2_type"/>
</dbReference>
<evidence type="ECO:0000256" key="9">
    <source>
        <dbReference type="ARBA" id="ARBA00023128"/>
    </source>
</evidence>
<keyword evidence="4" id="KW-0479">Metal-binding</keyword>
<evidence type="ECO:0000256" key="2">
    <source>
        <dbReference type="ARBA" id="ARBA00004173"/>
    </source>
</evidence>
<dbReference type="GO" id="GO:0016757">
    <property type="term" value="F:glycosyltransferase activity"/>
    <property type="evidence" value="ECO:0007669"/>
    <property type="project" value="UniProtKB-KW"/>
</dbReference>
<gene>
    <name evidence="17" type="ORF">LECACI_7A007050</name>
</gene>
<dbReference type="PROSITE" id="PS00028">
    <property type="entry name" value="ZINC_FINGER_C2H2_1"/>
    <property type="match status" value="2"/>
</dbReference>
<dbReference type="PANTHER" id="PTHR24388">
    <property type="entry name" value="ZINC FINGER PROTEIN"/>
    <property type="match status" value="1"/>
</dbReference>
<keyword evidence="17" id="KW-0808">Transferase</keyword>
<dbReference type="PROSITE" id="PS51061">
    <property type="entry name" value="R3H"/>
    <property type="match status" value="1"/>
</dbReference>
<name>A0AAI8Z3R8_9PEZI</name>
<dbReference type="SMART" id="SM00355">
    <property type="entry name" value="ZnF_C2H2"/>
    <property type="match status" value="2"/>
</dbReference>
<comment type="caution">
    <text evidence="17">The sequence shown here is derived from an EMBL/GenBank/DDBJ whole genome shotgun (WGS) entry which is preliminary data.</text>
</comment>
<evidence type="ECO:0000256" key="13">
    <source>
        <dbReference type="PROSITE-ProRule" id="PRU00042"/>
    </source>
</evidence>
<evidence type="ECO:0000256" key="6">
    <source>
        <dbReference type="ARBA" id="ARBA00022771"/>
    </source>
</evidence>
<dbReference type="GO" id="GO:0005840">
    <property type="term" value="C:ribosome"/>
    <property type="evidence" value="ECO:0007669"/>
    <property type="project" value="UniProtKB-KW"/>
</dbReference>
<organism evidence="17 18">
    <name type="scientific">Lecanosticta acicola</name>
    <dbReference type="NCBI Taxonomy" id="111012"/>
    <lineage>
        <taxon>Eukaryota</taxon>
        <taxon>Fungi</taxon>
        <taxon>Dikarya</taxon>
        <taxon>Ascomycota</taxon>
        <taxon>Pezizomycotina</taxon>
        <taxon>Dothideomycetes</taxon>
        <taxon>Dothideomycetidae</taxon>
        <taxon>Mycosphaerellales</taxon>
        <taxon>Mycosphaerellaceae</taxon>
        <taxon>Lecanosticta</taxon>
    </lineage>
</organism>
<dbReference type="InterPro" id="IPR050527">
    <property type="entry name" value="Snail/Krueppel_Znf"/>
</dbReference>
<evidence type="ECO:0000256" key="1">
    <source>
        <dbReference type="ARBA" id="ARBA00004123"/>
    </source>
</evidence>
<reference evidence="17" key="1">
    <citation type="submission" date="2023-11" db="EMBL/GenBank/DDBJ databases">
        <authorList>
            <person name="Alioto T."/>
            <person name="Alioto T."/>
            <person name="Gomez Garrido J."/>
        </authorList>
    </citation>
    <scope>NUCLEOTIDE SEQUENCE</scope>
</reference>
<dbReference type="AlphaFoldDB" id="A0AAI8Z3R8"/>
<dbReference type="InterPro" id="IPR001374">
    <property type="entry name" value="R3H_dom"/>
</dbReference>
<evidence type="ECO:0000256" key="8">
    <source>
        <dbReference type="ARBA" id="ARBA00022980"/>
    </source>
</evidence>
<dbReference type="GO" id="GO:0005739">
    <property type="term" value="C:mitochondrion"/>
    <property type="evidence" value="ECO:0007669"/>
    <property type="project" value="UniProtKB-SubCell"/>
</dbReference>
<feature type="domain" description="R3H" evidence="16">
    <location>
        <begin position="528"/>
        <end position="591"/>
    </location>
</feature>
<dbReference type="CDD" id="cd02325">
    <property type="entry name" value="R3H"/>
    <property type="match status" value="1"/>
</dbReference>
<keyword evidence="7" id="KW-0862">Zinc</keyword>
<evidence type="ECO:0000256" key="5">
    <source>
        <dbReference type="ARBA" id="ARBA00022737"/>
    </source>
</evidence>
<dbReference type="GO" id="GO:0005634">
    <property type="term" value="C:nucleus"/>
    <property type="evidence" value="ECO:0007669"/>
    <property type="project" value="UniProtKB-SubCell"/>
</dbReference>
<keyword evidence="8" id="KW-0689">Ribosomal protein</keyword>
<dbReference type="Proteomes" id="UP001296104">
    <property type="component" value="Unassembled WGS sequence"/>
</dbReference>
<proteinExistence type="inferred from homology"/>
<evidence type="ECO:0000256" key="10">
    <source>
        <dbReference type="ARBA" id="ARBA00023242"/>
    </source>
</evidence>
<dbReference type="GO" id="GO:0008270">
    <property type="term" value="F:zinc ion binding"/>
    <property type="evidence" value="ECO:0007669"/>
    <property type="project" value="UniProtKB-KW"/>
</dbReference>
<comment type="subcellular location">
    <subcellularLocation>
        <location evidence="2">Mitochondrion</location>
    </subcellularLocation>
    <subcellularLocation>
        <location evidence="1">Nucleus</location>
    </subcellularLocation>
</comment>
<feature type="compositionally biased region" description="Gly residues" evidence="14">
    <location>
        <begin position="879"/>
        <end position="893"/>
    </location>
</feature>
<evidence type="ECO:0000256" key="11">
    <source>
        <dbReference type="ARBA" id="ARBA00023274"/>
    </source>
</evidence>
<evidence type="ECO:0000259" key="16">
    <source>
        <dbReference type="PROSITE" id="PS51061"/>
    </source>
</evidence>